<evidence type="ECO:0000256" key="1">
    <source>
        <dbReference type="ARBA" id="ARBA00004651"/>
    </source>
</evidence>
<evidence type="ECO:0000256" key="6">
    <source>
        <dbReference type="ARBA" id="ARBA00022989"/>
    </source>
</evidence>
<dbReference type="Proteomes" id="UP001500227">
    <property type="component" value="Unassembled WGS sequence"/>
</dbReference>
<feature type="transmembrane region" description="Helical" evidence="8">
    <location>
        <begin position="225"/>
        <end position="249"/>
    </location>
</feature>
<dbReference type="PANTHER" id="PTHR30294">
    <property type="entry name" value="MEMBRANE COMPONENT OF ABC TRANSPORTER YHHJ-RELATED"/>
    <property type="match status" value="1"/>
</dbReference>
<reference evidence="11" key="1">
    <citation type="journal article" date="2019" name="Int. J. Syst. Evol. Microbiol.">
        <title>The Global Catalogue of Microorganisms (GCM) 10K type strain sequencing project: providing services to taxonomists for standard genome sequencing and annotation.</title>
        <authorList>
            <consortium name="The Broad Institute Genomics Platform"/>
            <consortium name="The Broad Institute Genome Sequencing Center for Infectious Disease"/>
            <person name="Wu L."/>
            <person name="Ma J."/>
        </authorList>
    </citation>
    <scope>NUCLEOTIDE SEQUENCE [LARGE SCALE GENOMIC DNA]</scope>
    <source>
        <strain evidence="11">JCM 18423</strain>
    </source>
</reference>
<dbReference type="InterPro" id="IPR013525">
    <property type="entry name" value="ABC2_TM"/>
</dbReference>
<evidence type="ECO:0000256" key="2">
    <source>
        <dbReference type="ARBA" id="ARBA00007783"/>
    </source>
</evidence>
<dbReference type="Pfam" id="PF12698">
    <property type="entry name" value="ABC2_membrane_3"/>
    <property type="match status" value="1"/>
</dbReference>
<comment type="caution">
    <text evidence="10">The sequence shown here is derived from an EMBL/GenBank/DDBJ whole genome shotgun (WGS) entry which is preliminary data.</text>
</comment>
<dbReference type="PANTHER" id="PTHR30294:SF47">
    <property type="entry name" value="INNER MEMBRANE TRANSPORT PERMEASE YHHJ"/>
    <property type="match status" value="1"/>
</dbReference>
<comment type="subcellular location">
    <subcellularLocation>
        <location evidence="1">Cell membrane</location>
        <topology evidence="1">Multi-pass membrane protein</topology>
    </subcellularLocation>
</comment>
<keyword evidence="11" id="KW-1185">Reference proteome</keyword>
<evidence type="ECO:0000259" key="9">
    <source>
        <dbReference type="PROSITE" id="PS51012"/>
    </source>
</evidence>
<feature type="transmembrane region" description="Helical" evidence="8">
    <location>
        <begin position="292"/>
        <end position="310"/>
    </location>
</feature>
<dbReference type="PROSITE" id="PS51012">
    <property type="entry name" value="ABC_TM2"/>
    <property type="match status" value="1"/>
</dbReference>
<accession>A0ABP9LVP9</accession>
<evidence type="ECO:0000256" key="5">
    <source>
        <dbReference type="ARBA" id="ARBA00022692"/>
    </source>
</evidence>
<protein>
    <submittedName>
        <fullName evidence="10">ABC transporter permease</fullName>
    </submittedName>
</protein>
<feature type="transmembrane region" description="Helical" evidence="8">
    <location>
        <begin position="21"/>
        <end position="41"/>
    </location>
</feature>
<keyword evidence="4" id="KW-1003">Cell membrane</keyword>
<evidence type="ECO:0000313" key="11">
    <source>
        <dbReference type="Proteomes" id="UP001500227"/>
    </source>
</evidence>
<feature type="transmembrane region" description="Helical" evidence="8">
    <location>
        <begin position="349"/>
        <end position="368"/>
    </location>
</feature>
<keyword evidence="6 8" id="KW-1133">Transmembrane helix</keyword>
<organism evidence="10 11">
    <name type="scientific">Paenalcaligenes hermetiae</name>
    <dbReference type="NCBI Taxonomy" id="1157987"/>
    <lineage>
        <taxon>Bacteria</taxon>
        <taxon>Pseudomonadati</taxon>
        <taxon>Pseudomonadota</taxon>
        <taxon>Betaproteobacteria</taxon>
        <taxon>Burkholderiales</taxon>
        <taxon>Alcaligenaceae</taxon>
        <taxon>Paenalcaligenes</taxon>
    </lineage>
</organism>
<dbReference type="Gene3D" id="3.40.1710.10">
    <property type="entry name" value="abc type-2 transporter like domain"/>
    <property type="match status" value="1"/>
</dbReference>
<sequence>MQSMKRRIATIYNLGIKEFYSLARDVALMLLIILMFSGVIYSNSKAKPDSLNKAAIAVVDEDQSTLSARLIDALHEPYFLPPRLISRAEIDKGMDAGLDTFVLNIPPNFERDVMAGKNPALQLNVDATRQSQALVGSSYIQSILGAEVLLFVNPSTQGKLDSPIQLVQRVLFNPNLYSSWFGGITGMINNITLLSIILTGAALIREREHGTIEHLLVMPVTPLEIMLSKVWSMGIVVLCAALFALHVMIKGVIGVQVAGSTWLFALGTIVYLFATTSIGIYMGTLARTMPQFGLMAILLLLPLQILSGAITPRESMPDAVQWIMSGTPTLHFVSYAQAVLLRGADITMVWPQFLMMSLIGVVFFALAHRRLRQTMGSMG</sequence>
<keyword evidence="7 8" id="KW-0472">Membrane</keyword>
<feature type="transmembrane region" description="Helical" evidence="8">
    <location>
        <begin position="180"/>
        <end position="204"/>
    </location>
</feature>
<feature type="transmembrane region" description="Helical" evidence="8">
    <location>
        <begin position="261"/>
        <end position="280"/>
    </location>
</feature>
<evidence type="ECO:0000256" key="4">
    <source>
        <dbReference type="ARBA" id="ARBA00022475"/>
    </source>
</evidence>
<evidence type="ECO:0000256" key="8">
    <source>
        <dbReference type="SAM" id="Phobius"/>
    </source>
</evidence>
<dbReference type="InterPro" id="IPR051449">
    <property type="entry name" value="ABC-2_transporter_component"/>
</dbReference>
<keyword evidence="5 8" id="KW-0812">Transmembrane</keyword>
<keyword evidence="3" id="KW-0813">Transport</keyword>
<evidence type="ECO:0000256" key="3">
    <source>
        <dbReference type="ARBA" id="ARBA00022448"/>
    </source>
</evidence>
<dbReference type="InterPro" id="IPR047817">
    <property type="entry name" value="ABC2_TM_bact-type"/>
</dbReference>
<gene>
    <name evidence="10" type="ORF">GCM10023337_00760</name>
</gene>
<comment type="similarity">
    <text evidence="2">Belongs to the ABC-2 integral membrane protein family.</text>
</comment>
<name>A0ABP9LVP9_9BURK</name>
<evidence type="ECO:0000313" key="10">
    <source>
        <dbReference type="EMBL" id="GAA5083772.1"/>
    </source>
</evidence>
<evidence type="ECO:0000256" key="7">
    <source>
        <dbReference type="ARBA" id="ARBA00023136"/>
    </source>
</evidence>
<proteinExistence type="inferred from homology"/>
<dbReference type="EMBL" id="BAABKD010000001">
    <property type="protein sequence ID" value="GAA5083772.1"/>
    <property type="molecule type" value="Genomic_DNA"/>
</dbReference>
<feature type="domain" description="ABC transmembrane type-2" evidence="9">
    <location>
        <begin position="137"/>
        <end position="374"/>
    </location>
</feature>